<evidence type="ECO:0000256" key="5">
    <source>
        <dbReference type="SAM" id="SignalP"/>
    </source>
</evidence>
<protein>
    <submittedName>
        <fullName evidence="7">Aspartic peptidase domain-containing protein</fullName>
    </submittedName>
</protein>
<dbReference type="PROSITE" id="PS00141">
    <property type="entry name" value="ASP_PROTEASE"/>
    <property type="match status" value="2"/>
</dbReference>
<dbReference type="PANTHER" id="PTHR47966:SF51">
    <property type="entry name" value="BETA-SITE APP-CLEAVING ENZYME, ISOFORM A-RELATED"/>
    <property type="match status" value="1"/>
</dbReference>
<feature type="chain" id="PRO_5042267482" evidence="5">
    <location>
        <begin position="23"/>
        <end position="438"/>
    </location>
</feature>
<organism evidence="7 8">
    <name type="scientific">Mycena belliarum</name>
    <dbReference type="NCBI Taxonomy" id="1033014"/>
    <lineage>
        <taxon>Eukaryota</taxon>
        <taxon>Fungi</taxon>
        <taxon>Dikarya</taxon>
        <taxon>Basidiomycota</taxon>
        <taxon>Agaricomycotina</taxon>
        <taxon>Agaricomycetes</taxon>
        <taxon>Agaricomycetidae</taxon>
        <taxon>Agaricales</taxon>
        <taxon>Marasmiineae</taxon>
        <taxon>Mycenaceae</taxon>
        <taxon>Mycena</taxon>
    </lineage>
</organism>
<dbReference type="Pfam" id="PF00026">
    <property type="entry name" value="Asp"/>
    <property type="match status" value="1"/>
</dbReference>
<dbReference type="InterPro" id="IPR021109">
    <property type="entry name" value="Peptidase_aspartic_dom_sf"/>
</dbReference>
<dbReference type="PROSITE" id="PS51767">
    <property type="entry name" value="PEPTIDASE_A1"/>
    <property type="match status" value="1"/>
</dbReference>
<feature type="active site" evidence="3">
    <location>
        <position position="142"/>
    </location>
</feature>
<evidence type="ECO:0000256" key="2">
    <source>
        <dbReference type="ARBA" id="ARBA00022750"/>
    </source>
</evidence>
<keyword evidence="2 4" id="KW-0064">Aspartyl protease</keyword>
<name>A0AAD6U0Q5_9AGAR</name>
<evidence type="ECO:0000313" key="7">
    <source>
        <dbReference type="EMBL" id="KAJ7084325.1"/>
    </source>
</evidence>
<reference evidence="7" key="1">
    <citation type="submission" date="2023-03" db="EMBL/GenBank/DDBJ databases">
        <title>Massive genome expansion in bonnet fungi (Mycena s.s.) driven by repeated elements and novel gene families across ecological guilds.</title>
        <authorList>
            <consortium name="Lawrence Berkeley National Laboratory"/>
            <person name="Harder C.B."/>
            <person name="Miyauchi S."/>
            <person name="Viragh M."/>
            <person name="Kuo A."/>
            <person name="Thoen E."/>
            <person name="Andreopoulos B."/>
            <person name="Lu D."/>
            <person name="Skrede I."/>
            <person name="Drula E."/>
            <person name="Henrissat B."/>
            <person name="Morin E."/>
            <person name="Kohler A."/>
            <person name="Barry K."/>
            <person name="LaButti K."/>
            <person name="Morin E."/>
            <person name="Salamov A."/>
            <person name="Lipzen A."/>
            <person name="Mereny Z."/>
            <person name="Hegedus B."/>
            <person name="Baldrian P."/>
            <person name="Stursova M."/>
            <person name="Weitz H."/>
            <person name="Taylor A."/>
            <person name="Grigoriev I.V."/>
            <person name="Nagy L.G."/>
            <person name="Martin F."/>
            <person name="Kauserud H."/>
        </authorList>
    </citation>
    <scope>NUCLEOTIDE SEQUENCE</scope>
    <source>
        <strain evidence="7">CBHHK173m</strain>
    </source>
</reference>
<dbReference type="EMBL" id="JARJCN010000038">
    <property type="protein sequence ID" value="KAJ7084325.1"/>
    <property type="molecule type" value="Genomic_DNA"/>
</dbReference>
<feature type="domain" description="Peptidase A1" evidence="6">
    <location>
        <begin position="124"/>
        <end position="432"/>
    </location>
</feature>
<dbReference type="InterPro" id="IPR001969">
    <property type="entry name" value="Aspartic_peptidase_AS"/>
</dbReference>
<accession>A0AAD6U0Q5</accession>
<comment type="similarity">
    <text evidence="1 4">Belongs to the peptidase A1 family.</text>
</comment>
<keyword evidence="4" id="KW-0378">Hydrolase</keyword>
<evidence type="ECO:0000259" key="6">
    <source>
        <dbReference type="PROSITE" id="PS51767"/>
    </source>
</evidence>
<dbReference type="PANTHER" id="PTHR47966">
    <property type="entry name" value="BETA-SITE APP-CLEAVING ENZYME, ISOFORM A-RELATED"/>
    <property type="match status" value="1"/>
</dbReference>
<evidence type="ECO:0000256" key="1">
    <source>
        <dbReference type="ARBA" id="ARBA00007447"/>
    </source>
</evidence>
<keyword evidence="8" id="KW-1185">Reference proteome</keyword>
<evidence type="ECO:0000256" key="4">
    <source>
        <dbReference type="RuleBase" id="RU000454"/>
    </source>
</evidence>
<dbReference type="InterPro" id="IPR033121">
    <property type="entry name" value="PEPTIDASE_A1"/>
</dbReference>
<keyword evidence="5" id="KW-0732">Signal</keyword>
<dbReference type="GO" id="GO:0004190">
    <property type="term" value="F:aspartic-type endopeptidase activity"/>
    <property type="evidence" value="ECO:0007669"/>
    <property type="project" value="UniProtKB-KW"/>
</dbReference>
<proteinExistence type="inferred from homology"/>
<evidence type="ECO:0000313" key="8">
    <source>
        <dbReference type="Proteomes" id="UP001222325"/>
    </source>
</evidence>
<evidence type="ECO:0000256" key="3">
    <source>
        <dbReference type="PIRSR" id="PIRSR601461-1"/>
    </source>
</evidence>
<feature type="signal peptide" evidence="5">
    <location>
        <begin position="1"/>
        <end position="22"/>
    </location>
</feature>
<dbReference type="InterPro" id="IPR034164">
    <property type="entry name" value="Pepsin-like_dom"/>
</dbReference>
<dbReference type="CDD" id="cd05471">
    <property type="entry name" value="pepsin_like"/>
    <property type="match status" value="1"/>
</dbReference>
<dbReference type="GO" id="GO:0006508">
    <property type="term" value="P:proteolysis"/>
    <property type="evidence" value="ECO:0007669"/>
    <property type="project" value="UniProtKB-KW"/>
</dbReference>
<dbReference type="InterPro" id="IPR001461">
    <property type="entry name" value="Aspartic_peptidase_A1"/>
</dbReference>
<dbReference type="Gene3D" id="2.40.70.10">
    <property type="entry name" value="Acid Proteases"/>
    <property type="match status" value="2"/>
</dbReference>
<dbReference type="Proteomes" id="UP001222325">
    <property type="component" value="Unassembled WGS sequence"/>
</dbReference>
<dbReference type="SUPFAM" id="SSF50630">
    <property type="entry name" value="Acid proteases"/>
    <property type="match status" value="1"/>
</dbReference>
<dbReference type="AlphaFoldDB" id="A0AAD6U0Q5"/>
<dbReference type="FunFam" id="2.40.70.10:FF:000008">
    <property type="entry name" value="Cathepsin D"/>
    <property type="match status" value="1"/>
</dbReference>
<keyword evidence="4" id="KW-0645">Protease</keyword>
<dbReference type="PRINTS" id="PR00792">
    <property type="entry name" value="PEPSIN"/>
</dbReference>
<feature type="active site" evidence="3">
    <location>
        <position position="318"/>
    </location>
</feature>
<comment type="caution">
    <text evidence="7">The sequence shown here is derived from an EMBL/GenBank/DDBJ whole genome shotgun (WGS) entry which is preliminary data.</text>
</comment>
<sequence length="438" mass="47607">MFYSMFSSLLISSAIVTADVCAKPVGRVIPIARSFRQRPPVHPYSLPIFDPDSVKRELRGLWPKYRKAPMYLSGIELGSGVDQFLDEIVAAEDEANQPFIPPVLISDHSMPLKDYISGNLDLMYFGPVNFGTPAQKLTVDIDTGSSDLWIPVNCPECVNKQFEDTKSSTCKNSDENFSVYYGSGEVSGTLTQDVVSIAGLEVRDQFFGAVSQVSDDFNGLPNDGLLGLAFGAISQSGKPTFFETLIKRDMLPAPMFSIHLSRNQESGSDVCFGCLDTFKTLGPVEWIPVLNKTYWCVSLDAVVVNSKPVRTDLTGIIDSGTTLIYLPASYADEVYAMIPGAKPAPQFGPEFYTYPCSTAPNVAFSFDGRRFSISPLDFNLGLAAPNSSDCVGGVLSLGSDGFPPNLAIIGDVFLKSWYTTFDYSGGARVGFSPSINNR</sequence>
<gene>
    <name evidence="7" type="ORF">B0H15DRAFT_390531</name>
</gene>